<keyword evidence="3" id="KW-1185">Reference proteome</keyword>
<evidence type="ECO:0000313" key="3">
    <source>
        <dbReference type="Proteomes" id="UP001519460"/>
    </source>
</evidence>
<evidence type="ECO:0000256" key="1">
    <source>
        <dbReference type="SAM" id="MobiDB-lite"/>
    </source>
</evidence>
<feature type="compositionally biased region" description="Basic and acidic residues" evidence="1">
    <location>
        <begin position="52"/>
        <end position="64"/>
    </location>
</feature>
<evidence type="ECO:0000313" key="2">
    <source>
        <dbReference type="EMBL" id="KAK7495791.1"/>
    </source>
</evidence>
<feature type="region of interest" description="Disordered" evidence="1">
    <location>
        <begin position="39"/>
        <end position="72"/>
    </location>
</feature>
<dbReference type="AlphaFoldDB" id="A0ABD0L8B0"/>
<organism evidence="2 3">
    <name type="scientific">Batillaria attramentaria</name>
    <dbReference type="NCBI Taxonomy" id="370345"/>
    <lineage>
        <taxon>Eukaryota</taxon>
        <taxon>Metazoa</taxon>
        <taxon>Spiralia</taxon>
        <taxon>Lophotrochozoa</taxon>
        <taxon>Mollusca</taxon>
        <taxon>Gastropoda</taxon>
        <taxon>Caenogastropoda</taxon>
        <taxon>Sorbeoconcha</taxon>
        <taxon>Cerithioidea</taxon>
        <taxon>Batillariidae</taxon>
        <taxon>Batillaria</taxon>
    </lineage>
</organism>
<protein>
    <submittedName>
        <fullName evidence="2">Uncharacterized protein</fullName>
    </submittedName>
</protein>
<dbReference type="Proteomes" id="UP001519460">
    <property type="component" value="Unassembled WGS sequence"/>
</dbReference>
<dbReference type="EMBL" id="JACVVK020000072">
    <property type="protein sequence ID" value="KAK7495791.1"/>
    <property type="molecule type" value="Genomic_DNA"/>
</dbReference>
<accession>A0ABD0L8B0</accession>
<sequence length="113" mass="12622">MSRAAVRNLDTEAHRPATFHGDNPEQALFQPVIEQCREGALPPWTSGSHRSAPRERLLSRRQVEPHGSSKGTIYWAQHSERLVRHTWAMGRGSMLIRSTSRNPTLGGGMIGQL</sequence>
<name>A0ABD0L8B0_9CAEN</name>
<feature type="region of interest" description="Disordered" evidence="1">
    <location>
        <begin position="1"/>
        <end position="24"/>
    </location>
</feature>
<comment type="caution">
    <text evidence="2">The sequence shown here is derived from an EMBL/GenBank/DDBJ whole genome shotgun (WGS) entry which is preliminary data.</text>
</comment>
<reference evidence="2 3" key="1">
    <citation type="journal article" date="2023" name="Sci. Data">
        <title>Genome assembly of the Korean intertidal mud-creeper Batillaria attramentaria.</title>
        <authorList>
            <person name="Patra A.K."/>
            <person name="Ho P.T."/>
            <person name="Jun S."/>
            <person name="Lee S.J."/>
            <person name="Kim Y."/>
            <person name="Won Y.J."/>
        </authorList>
    </citation>
    <scope>NUCLEOTIDE SEQUENCE [LARGE SCALE GENOMIC DNA]</scope>
    <source>
        <strain evidence="2">Wonlab-2016</strain>
    </source>
</reference>
<gene>
    <name evidence="2" type="ORF">BaRGS_00013011</name>
</gene>
<proteinExistence type="predicted"/>